<keyword evidence="2" id="KW-1185">Reference proteome</keyword>
<proteinExistence type="predicted"/>
<gene>
    <name evidence="1" type="ORF">PXEA_LOCUS29353</name>
</gene>
<sequence>MDPLDRLGELEKNPVPLVPVAPHPSQWRWSKRHLVPAAFRTPIFTKPGFLELNRISGLALGHRYLVNALATSRPSCDHMIPFSTKPMSSFNSALEPWYNSVCPLAACMN</sequence>
<name>A0A3S5B7D3_9PLAT</name>
<protein>
    <submittedName>
        <fullName evidence="1">Uncharacterized protein</fullName>
    </submittedName>
</protein>
<dbReference type="Proteomes" id="UP000784294">
    <property type="component" value="Unassembled WGS sequence"/>
</dbReference>
<evidence type="ECO:0000313" key="1">
    <source>
        <dbReference type="EMBL" id="VEL35913.1"/>
    </source>
</evidence>
<evidence type="ECO:0000313" key="2">
    <source>
        <dbReference type="Proteomes" id="UP000784294"/>
    </source>
</evidence>
<organism evidence="1 2">
    <name type="scientific">Protopolystoma xenopodis</name>
    <dbReference type="NCBI Taxonomy" id="117903"/>
    <lineage>
        <taxon>Eukaryota</taxon>
        <taxon>Metazoa</taxon>
        <taxon>Spiralia</taxon>
        <taxon>Lophotrochozoa</taxon>
        <taxon>Platyhelminthes</taxon>
        <taxon>Monogenea</taxon>
        <taxon>Polyopisthocotylea</taxon>
        <taxon>Polystomatidea</taxon>
        <taxon>Polystomatidae</taxon>
        <taxon>Protopolystoma</taxon>
    </lineage>
</organism>
<accession>A0A3S5B7D3</accession>
<reference evidence="1" key="1">
    <citation type="submission" date="2018-11" db="EMBL/GenBank/DDBJ databases">
        <authorList>
            <consortium name="Pathogen Informatics"/>
        </authorList>
    </citation>
    <scope>NUCLEOTIDE SEQUENCE</scope>
</reference>
<dbReference type="EMBL" id="CAAALY010250972">
    <property type="protein sequence ID" value="VEL35913.1"/>
    <property type="molecule type" value="Genomic_DNA"/>
</dbReference>
<comment type="caution">
    <text evidence="1">The sequence shown here is derived from an EMBL/GenBank/DDBJ whole genome shotgun (WGS) entry which is preliminary data.</text>
</comment>
<dbReference type="AlphaFoldDB" id="A0A3S5B7D3"/>